<name>A0A382U687_9ZZZZ</name>
<gene>
    <name evidence="1" type="ORF">METZ01_LOCUS382321</name>
</gene>
<accession>A0A382U687</accession>
<dbReference type="EMBL" id="UINC01141620">
    <property type="protein sequence ID" value="SVD29467.1"/>
    <property type="molecule type" value="Genomic_DNA"/>
</dbReference>
<proteinExistence type="predicted"/>
<reference evidence="1" key="1">
    <citation type="submission" date="2018-05" db="EMBL/GenBank/DDBJ databases">
        <authorList>
            <person name="Lanie J.A."/>
            <person name="Ng W.-L."/>
            <person name="Kazmierczak K.M."/>
            <person name="Andrzejewski T.M."/>
            <person name="Davidsen T.M."/>
            <person name="Wayne K.J."/>
            <person name="Tettelin H."/>
            <person name="Glass J.I."/>
            <person name="Rusch D."/>
            <person name="Podicherti R."/>
            <person name="Tsui H.-C.T."/>
            <person name="Winkler M.E."/>
        </authorList>
    </citation>
    <scope>NUCLEOTIDE SEQUENCE</scope>
</reference>
<sequence>MLIHELVGKIPIAFASRVGLGSETVELSATIETGRHRDYSQVCVAKESVC</sequence>
<dbReference type="AlphaFoldDB" id="A0A382U687"/>
<evidence type="ECO:0000313" key="1">
    <source>
        <dbReference type="EMBL" id="SVD29467.1"/>
    </source>
</evidence>
<protein>
    <submittedName>
        <fullName evidence="1">Uncharacterized protein</fullName>
    </submittedName>
</protein>
<organism evidence="1">
    <name type="scientific">marine metagenome</name>
    <dbReference type="NCBI Taxonomy" id="408172"/>
    <lineage>
        <taxon>unclassified sequences</taxon>
        <taxon>metagenomes</taxon>
        <taxon>ecological metagenomes</taxon>
    </lineage>
</organism>